<dbReference type="EMBL" id="JAPMOS010000003">
    <property type="protein sequence ID" value="KAJ4462283.1"/>
    <property type="molecule type" value="Genomic_DNA"/>
</dbReference>
<evidence type="ECO:0000313" key="7">
    <source>
        <dbReference type="Proteomes" id="UP001141327"/>
    </source>
</evidence>
<dbReference type="Pfam" id="PF13419">
    <property type="entry name" value="HAD_2"/>
    <property type="match status" value="1"/>
</dbReference>
<feature type="compositionally biased region" description="Pro residues" evidence="5">
    <location>
        <begin position="172"/>
        <end position="185"/>
    </location>
</feature>
<evidence type="ECO:0000256" key="1">
    <source>
        <dbReference type="ARBA" id="ARBA00001946"/>
    </source>
</evidence>
<name>A0ABQ8UT14_9EUKA</name>
<dbReference type="Gene3D" id="3.40.50.1000">
    <property type="entry name" value="HAD superfamily/HAD-like"/>
    <property type="match status" value="1"/>
</dbReference>
<accession>A0ABQ8UT14</accession>
<evidence type="ECO:0000313" key="6">
    <source>
        <dbReference type="EMBL" id="KAJ4462283.1"/>
    </source>
</evidence>
<evidence type="ECO:0000256" key="3">
    <source>
        <dbReference type="ARBA" id="ARBA00022842"/>
    </source>
</evidence>
<comment type="cofactor">
    <cofactor evidence="1">
        <name>Mg(2+)</name>
        <dbReference type="ChEBI" id="CHEBI:18420"/>
    </cofactor>
</comment>
<dbReference type="PROSITE" id="PS01228">
    <property type="entry name" value="COF_1"/>
    <property type="match status" value="1"/>
</dbReference>
<dbReference type="SFLD" id="SFLDG01129">
    <property type="entry name" value="C1.5:_HAD__Beta-PGM__Phosphata"/>
    <property type="match status" value="1"/>
</dbReference>
<dbReference type="InterPro" id="IPR051600">
    <property type="entry name" value="Beta-PGM-like"/>
</dbReference>
<dbReference type="InterPro" id="IPR023198">
    <property type="entry name" value="PGP-like_dom2"/>
</dbReference>
<evidence type="ECO:0000256" key="5">
    <source>
        <dbReference type="SAM" id="MobiDB-lite"/>
    </source>
</evidence>
<evidence type="ECO:0000256" key="4">
    <source>
        <dbReference type="ARBA" id="ARBA00023277"/>
    </source>
</evidence>
<dbReference type="PANTHER" id="PTHR46193">
    <property type="entry name" value="6-PHOSPHOGLUCONATE PHOSPHATASE"/>
    <property type="match status" value="1"/>
</dbReference>
<dbReference type="Gene3D" id="1.10.150.240">
    <property type="entry name" value="Putative phosphatase, domain 2"/>
    <property type="match status" value="1"/>
</dbReference>
<organism evidence="6 7">
    <name type="scientific">Paratrimastix pyriformis</name>
    <dbReference type="NCBI Taxonomy" id="342808"/>
    <lineage>
        <taxon>Eukaryota</taxon>
        <taxon>Metamonada</taxon>
        <taxon>Preaxostyla</taxon>
        <taxon>Paratrimastigidae</taxon>
        <taxon>Paratrimastix</taxon>
    </lineage>
</organism>
<gene>
    <name evidence="6" type="ORF">PAPYR_882</name>
</gene>
<keyword evidence="3" id="KW-0460">Magnesium</keyword>
<dbReference type="InterPro" id="IPR041492">
    <property type="entry name" value="HAD_2"/>
</dbReference>
<dbReference type="SFLD" id="SFLDS00003">
    <property type="entry name" value="Haloacid_Dehalogenase"/>
    <property type="match status" value="1"/>
</dbReference>
<protein>
    <submittedName>
        <fullName evidence="6">Uncharacterized protein</fullName>
    </submittedName>
</protein>
<dbReference type="InterPro" id="IPR036412">
    <property type="entry name" value="HAD-like_sf"/>
</dbReference>
<proteinExistence type="predicted"/>
<feature type="region of interest" description="Disordered" evidence="5">
    <location>
        <begin position="172"/>
        <end position="224"/>
    </location>
</feature>
<evidence type="ECO:0000256" key="2">
    <source>
        <dbReference type="ARBA" id="ARBA00022723"/>
    </source>
</evidence>
<keyword evidence="2" id="KW-0479">Metal-binding</keyword>
<reference evidence="6" key="1">
    <citation type="journal article" date="2022" name="bioRxiv">
        <title>Genomics of Preaxostyla Flagellates Illuminates Evolutionary Transitions and the Path Towards Mitochondrial Loss.</title>
        <authorList>
            <person name="Novak L.V.F."/>
            <person name="Treitli S.C."/>
            <person name="Pyrih J."/>
            <person name="Halakuc P."/>
            <person name="Pipaliya S.V."/>
            <person name="Vacek V."/>
            <person name="Brzon O."/>
            <person name="Soukal P."/>
            <person name="Eme L."/>
            <person name="Dacks J.B."/>
            <person name="Karnkowska A."/>
            <person name="Elias M."/>
            <person name="Hampl V."/>
        </authorList>
    </citation>
    <scope>NUCLEOTIDE SEQUENCE</scope>
    <source>
        <strain evidence="6">RCP-MX</strain>
    </source>
</reference>
<dbReference type="InterPro" id="IPR023214">
    <property type="entry name" value="HAD_sf"/>
</dbReference>
<dbReference type="PANTHER" id="PTHR46193:SF18">
    <property type="entry name" value="HEXITOL PHOSPHATASE B"/>
    <property type="match status" value="1"/>
</dbReference>
<sequence length="293" mass="32058">MEFSLPEFDLFLFDLDGTLVNTDILLWQTFSKALTEVVGTDFGMTFEQYSLLSHSDLHSMSSWQAEHQISASDWQETRQRRSQLYREASRDPAQVSLKPGVEPLLSQLVARQAPVYVSTRSTRAEVDGLCGVLPLLGRAVTRWVTRADCPAQKPSPACWELCLAHFFERQPPPRSPAATPTPAPSPARSVGKRSPLPQSGPVGVFSSDPEAPSARGDPVRAVGFEDTPEGIESLLALDVHKVRRKYGARLGLRSVLVSPVEYPELRGLAGFDTIPDLTAAHFPDPAAMGPGKQ</sequence>
<dbReference type="SUPFAM" id="SSF56784">
    <property type="entry name" value="HAD-like"/>
    <property type="match status" value="1"/>
</dbReference>
<keyword evidence="4" id="KW-0119">Carbohydrate metabolism</keyword>
<keyword evidence="7" id="KW-1185">Reference proteome</keyword>
<comment type="caution">
    <text evidence="6">The sequence shown here is derived from an EMBL/GenBank/DDBJ whole genome shotgun (WGS) entry which is preliminary data.</text>
</comment>
<dbReference type="Proteomes" id="UP001141327">
    <property type="component" value="Unassembled WGS sequence"/>
</dbReference>